<dbReference type="SUPFAM" id="SSF51294">
    <property type="entry name" value="Hedgehog/intein (Hint) domain"/>
    <property type="match status" value="1"/>
</dbReference>
<feature type="domain" description="Hedgehog/Intein (Hint)" evidence="1">
    <location>
        <begin position="140"/>
        <end position="279"/>
    </location>
</feature>
<gene>
    <name evidence="2" type="ORF">J2D73_11785</name>
</gene>
<dbReference type="InterPro" id="IPR036844">
    <property type="entry name" value="Hint_dom_sf"/>
</dbReference>
<proteinExistence type="predicted"/>
<reference evidence="2 3" key="1">
    <citation type="submission" date="2021-03" db="EMBL/GenBank/DDBJ databases">
        <title>The complete genome sequence of Acetobacter sacchari TBRC 11175.</title>
        <authorList>
            <person name="Charoenyingcharoen P."/>
            <person name="Yukphan P."/>
        </authorList>
    </citation>
    <scope>NUCLEOTIDE SEQUENCE [LARGE SCALE GENOMIC DNA]</scope>
    <source>
        <strain evidence="2 3">TBRC 11175</strain>
    </source>
</reference>
<evidence type="ECO:0000313" key="2">
    <source>
        <dbReference type="EMBL" id="MBO1360469.1"/>
    </source>
</evidence>
<dbReference type="RefSeq" id="WP_207881744.1">
    <property type="nucleotide sequence ID" value="NZ_JAFVMF010000011.1"/>
</dbReference>
<evidence type="ECO:0000313" key="3">
    <source>
        <dbReference type="Proteomes" id="UP000664771"/>
    </source>
</evidence>
<dbReference type="Gene3D" id="2.170.16.10">
    <property type="entry name" value="Hedgehog/Intein (Hint) domain"/>
    <property type="match status" value="1"/>
</dbReference>
<comment type="caution">
    <text evidence="2">The sequence shown here is derived from an EMBL/GenBank/DDBJ whole genome shotgun (WGS) entry which is preliminary data.</text>
</comment>
<dbReference type="InterPro" id="IPR028992">
    <property type="entry name" value="Hedgehog/Intein_dom"/>
</dbReference>
<organism evidence="2 3">
    <name type="scientific">Acetobacter sacchari</name>
    <dbReference type="NCBI Taxonomy" id="2661687"/>
    <lineage>
        <taxon>Bacteria</taxon>
        <taxon>Pseudomonadati</taxon>
        <taxon>Pseudomonadota</taxon>
        <taxon>Alphaproteobacteria</taxon>
        <taxon>Acetobacterales</taxon>
        <taxon>Acetobacteraceae</taxon>
        <taxon>Acetobacter</taxon>
    </lineage>
</organism>
<keyword evidence="3" id="KW-1185">Reference proteome</keyword>
<dbReference type="Pfam" id="PF13403">
    <property type="entry name" value="Hint_2"/>
    <property type="match status" value="1"/>
</dbReference>
<dbReference type="Proteomes" id="UP000664771">
    <property type="component" value="Unassembled WGS sequence"/>
</dbReference>
<sequence length="484" mass="52834">MADTIPTSGTYTLSVAKIASGTFGTALSPSDVVTTDVTFNNGVLTYVDSTGSTVTLTINYSWGADGEEVIVVSGSGGGNYYYAISDPSVDLSDYTYTNNTGYAASQYSKMNWILTSSSDSNNKVTLTTDSNLNANGDWTVCFLAGTLIRTANGDLPVEQISVGDEVFAYEAGDAVKRKVVWVGRAETNVKPWLPDDMAGYPIRVLRDALAEGVPYKDMLITPEHSLFFGDFFIPVRMLVNGRSIIYDKTITSYDYYHVETELHSVIMADGILTESYLDTGNRKNFRCENNVSKVNFTNKTWTQDSAAPLVNDRLTVESIFRSIESRAVQANIRDVSVVNQLINDADLQIVTQTGVNIRNIEEKDGWISYVIPPAVDSVNLVTRASRPSDVTGPFVDDRRYLGVLVGDITLTEAGKTQEIRSHLNEDTVAGWHALESPDFRWTDGNATLPLPKRGSGNATLSLKILAGGPYLASDRIEPRPALKA</sequence>
<evidence type="ECO:0000259" key="1">
    <source>
        <dbReference type="Pfam" id="PF13403"/>
    </source>
</evidence>
<accession>A0ABS3LX17</accession>
<protein>
    <submittedName>
        <fullName evidence="2">Hint domain-containing protein</fullName>
    </submittedName>
</protein>
<dbReference type="EMBL" id="JAFVMF010000011">
    <property type="protein sequence ID" value="MBO1360469.1"/>
    <property type="molecule type" value="Genomic_DNA"/>
</dbReference>
<name>A0ABS3LX17_9PROT</name>